<dbReference type="InParanoid" id="E9I108"/>
<dbReference type="eggNOG" id="ENOG502SYRF">
    <property type="taxonomic scope" value="Eukaryota"/>
</dbReference>
<proteinExistence type="predicted"/>
<dbReference type="InterPro" id="IPR018061">
    <property type="entry name" value="Retropepsins"/>
</dbReference>
<dbReference type="SUPFAM" id="SSF50630">
    <property type="entry name" value="Acid proteases"/>
    <property type="match status" value="1"/>
</dbReference>
<evidence type="ECO:0000259" key="3">
    <source>
        <dbReference type="Pfam" id="PF00077"/>
    </source>
</evidence>
<dbReference type="PROSITE" id="PS00141">
    <property type="entry name" value="ASP_PROTEASE"/>
    <property type="match status" value="1"/>
</dbReference>
<dbReference type="KEGG" id="dpx:DAPPUDRAFT_120336"/>
<evidence type="ECO:0000256" key="1">
    <source>
        <dbReference type="ARBA" id="ARBA00022801"/>
    </source>
</evidence>
<dbReference type="InterPro" id="IPR021109">
    <property type="entry name" value="Peptidase_aspartic_dom_sf"/>
</dbReference>
<dbReference type="Pfam" id="PF00077">
    <property type="entry name" value="RVP"/>
    <property type="match status" value="1"/>
</dbReference>
<feature type="compositionally biased region" description="Basic and acidic residues" evidence="2">
    <location>
        <begin position="15"/>
        <end position="30"/>
    </location>
</feature>
<name>E9I108_DAPPU</name>
<dbReference type="STRING" id="6669.E9I108"/>
<dbReference type="CDD" id="cd00303">
    <property type="entry name" value="retropepsin_like"/>
    <property type="match status" value="1"/>
</dbReference>
<sequence length="740" mass="80927">MLMNKSISLETVDLEKSLPSRRNSDSDISKKGKFPPLPVRKSKLSLLRKVIPHRYSTRSTVSFQNKKLLDIGIPKSSTTIKKPSRWERTKAAIYKSPSLLAKTLSILQRTLSSPTPSEAGSPKVLTENPLVELPTGLYPSLTAGPADQLSSSLIFSQAEDCLTQVDSDSDSDESETELGKEVVSILNKPDESTEQTENQLFTEPGVRGGRSVRPRTSTRIQIVSDDSIPDNLVEIEKCGSELSNNEKGNTASRVQIVGSSNEAGARIPLSPSPVISYNSQPCPSGDGENPSYHYASILRQDFINAQYARATAAVPSKFEFLYKQRDSGAHCDNILPGGSESFRPICEQQEGGIPFYQLPRHLFSRTDASRAPSPTVHRADREPLSESRKAIYNPDPEDDRLYSRAVDAWRGISGGTFAHPPSTEVYRTEPGPSSAHFGGDTSCFNRPTSHSAKTISDRAAHVTVGFDFTSSADIPAHRHTSASVANSGNDSGKRLDTNCGFGSVGRDASEILKPQQVAYVTQLKNSTAPRVMIRINGKETEALFDTGAARSLLHESVYRSLPPNMQLASAETSVALFDVQNKRLSNLGKVTLQVTYGNKVLEQEFIVTNGITEMCIFGIDAILKHEFVLCGKTKAIFIAGQEGTTQPSYQGDKEMKVVRRESIPPFTARFVETTISGAGYSLLAGFPFVFSPARVSPDSVILDNRRQGNLPDKLVFKESSTRVSLDSESENRRQGIFRKV</sequence>
<dbReference type="Gene3D" id="2.40.70.10">
    <property type="entry name" value="Acid Proteases"/>
    <property type="match status" value="1"/>
</dbReference>
<reference evidence="4 5" key="1">
    <citation type="journal article" date="2011" name="Science">
        <title>The ecoresponsive genome of Daphnia pulex.</title>
        <authorList>
            <person name="Colbourne J.K."/>
            <person name="Pfrender M.E."/>
            <person name="Gilbert D."/>
            <person name="Thomas W.K."/>
            <person name="Tucker A."/>
            <person name="Oakley T.H."/>
            <person name="Tokishita S."/>
            <person name="Aerts A."/>
            <person name="Arnold G.J."/>
            <person name="Basu M.K."/>
            <person name="Bauer D.J."/>
            <person name="Caceres C.E."/>
            <person name="Carmel L."/>
            <person name="Casola C."/>
            <person name="Choi J.H."/>
            <person name="Detter J.C."/>
            <person name="Dong Q."/>
            <person name="Dusheyko S."/>
            <person name="Eads B.D."/>
            <person name="Frohlich T."/>
            <person name="Geiler-Samerotte K.A."/>
            <person name="Gerlach D."/>
            <person name="Hatcher P."/>
            <person name="Jogdeo S."/>
            <person name="Krijgsveld J."/>
            <person name="Kriventseva E.V."/>
            <person name="Kultz D."/>
            <person name="Laforsch C."/>
            <person name="Lindquist E."/>
            <person name="Lopez J."/>
            <person name="Manak J.R."/>
            <person name="Muller J."/>
            <person name="Pangilinan J."/>
            <person name="Patwardhan R.P."/>
            <person name="Pitluck S."/>
            <person name="Pritham E.J."/>
            <person name="Rechtsteiner A."/>
            <person name="Rho M."/>
            <person name="Rogozin I.B."/>
            <person name="Sakarya O."/>
            <person name="Salamov A."/>
            <person name="Schaack S."/>
            <person name="Shapiro H."/>
            <person name="Shiga Y."/>
            <person name="Skalitzky C."/>
            <person name="Smith Z."/>
            <person name="Souvorov A."/>
            <person name="Sung W."/>
            <person name="Tang Z."/>
            <person name="Tsuchiya D."/>
            <person name="Tu H."/>
            <person name="Vos H."/>
            <person name="Wang M."/>
            <person name="Wolf Y.I."/>
            <person name="Yamagata H."/>
            <person name="Yamada T."/>
            <person name="Ye Y."/>
            <person name="Shaw J.R."/>
            <person name="Andrews J."/>
            <person name="Crease T.J."/>
            <person name="Tang H."/>
            <person name="Lucas S.M."/>
            <person name="Robertson H.M."/>
            <person name="Bork P."/>
            <person name="Koonin E.V."/>
            <person name="Zdobnov E.M."/>
            <person name="Grigoriev I.V."/>
            <person name="Lynch M."/>
            <person name="Boore J.L."/>
        </authorList>
    </citation>
    <scope>NUCLEOTIDE SEQUENCE [LARGE SCALE GENOMIC DNA]</scope>
</reference>
<evidence type="ECO:0000313" key="4">
    <source>
        <dbReference type="EMBL" id="EFX62322.1"/>
    </source>
</evidence>
<dbReference type="AlphaFoldDB" id="E9I108"/>
<dbReference type="PhylomeDB" id="E9I108"/>
<feature type="domain" description="Retropepsins" evidence="3">
    <location>
        <begin position="528"/>
        <end position="622"/>
    </location>
</feature>
<feature type="compositionally biased region" description="Acidic residues" evidence="2">
    <location>
        <begin position="167"/>
        <end position="176"/>
    </location>
</feature>
<dbReference type="EMBL" id="GL733674">
    <property type="protein sequence ID" value="EFX62322.1"/>
    <property type="molecule type" value="Genomic_DNA"/>
</dbReference>
<keyword evidence="5" id="KW-1185">Reference proteome</keyword>
<dbReference type="GO" id="GO:0006508">
    <property type="term" value="P:proteolysis"/>
    <property type="evidence" value="ECO:0007669"/>
    <property type="project" value="InterPro"/>
</dbReference>
<keyword evidence="1" id="KW-0378">Hydrolase</keyword>
<protein>
    <recommendedName>
        <fullName evidence="3">Retropepsins domain-containing protein</fullName>
    </recommendedName>
</protein>
<feature type="region of interest" description="Disordered" evidence="2">
    <location>
        <begin position="164"/>
        <end position="197"/>
    </location>
</feature>
<evidence type="ECO:0000313" key="5">
    <source>
        <dbReference type="Proteomes" id="UP000000305"/>
    </source>
</evidence>
<dbReference type="HOGENOM" id="CLU_375207_0_0_1"/>
<dbReference type="GO" id="GO:0004190">
    <property type="term" value="F:aspartic-type endopeptidase activity"/>
    <property type="evidence" value="ECO:0007669"/>
    <property type="project" value="InterPro"/>
</dbReference>
<organism evidence="4 5">
    <name type="scientific">Daphnia pulex</name>
    <name type="common">Water flea</name>
    <dbReference type="NCBI Taxonomy" id="6669"/>
    <lineage>
        <taxon>Eukaryota</taxon>
        <taxon>Metazoa</taxon>
        <taxon>Ecdysozoa</taxon>
        <taxon>Arthropoda</taxon>
        <taxon>Crustacea</taxon>
        <taxon>Branchiopoda</taxon>
        <taxon>Diplostraca</taxon>
        <taxon>Cladocera</taxon>
        <taxon>Anomopoda</taxon>
        <taxon>Daphniidae</taxon>
        <taxon>Daphnia</taxon>
    </lineage>
</organism>
<gene>
    <name evidence="4" type="ORF">DAPPUDRAFT_120336</name>
</gene>
<feature type="region of interest" description="Disordered" evidence="2">
    <location>
        <begin position="15"/>
        <end position="34"/>
    </location>
</feature>
<accession>E9I108</accession>
<evidence type="ECO:0000256" key="2">
    <source>
        <dbReference type="SAM" id="MobiDB-lite"/>
    </source>
</evidence>
<dbReference type="InterPro" id="IPR001969">
    <property type="entry name" value="Aspartic_peptidase_AS"/>
</dbReference>
<dbReference type="Proteomes" id="UP000000305">
    <property type="component" value="Unassembled WGS sequence"/>
</dbReference>